<evidence type="ECO:0008006" key="3">
    <source>
        <dbReference type="Google" id="ProtNLM"/>
    </source>
</evidence>
<dbReference type="InterPro" id="IPR013783">
    <property type="entry name" value="Ig-like_fold"/>
</dbReference>
<dbReference type="Proteomes" id="UP000694380">
    <property type="component" value="Unplaced"/>
</dbReference>
<evidence type="ECO:0000313" key="1">
    <source>
        <dbReference type="Ensembl" id="ENSCPBP00000004273.1"/>
    </source>
</evidence>
<accession>A0A8C3FCA8</accession>
<sequence>MEISSLALCVRCDVEGESLKLSCKAPGFTFSSSWMNWVHANPLGRRRERLSLAHS</sequence>
<protein>
    <recommendedName>
        <fullName evidence="3">Ig-like domain-containing protein</fullName>
    </recommendedName>
</protein>
<dbReference type="InterPro" id="IPR036179">
    <property type="entry name" value="Ig-like_dom_sf"/>
</dbReference>
<reference evidence="1" key="2">
    <citation type="submission" date="2025-09" db="UniProtKB">
        <authorList>
            <consortium name="Ensembl"/>
        </authorList>
    </citation>
    <scope>IDENTIFICATION</scope>
</reference>
<proteinExistence type="predicted"/>
<reference evidence="1" key="1">
    <citation type="submission" date="2025-08" db="UniProtKB">
        <authorList>
            <consortium name="Ensembl"/>
        </authorList>
    </citation>
    <scope>IDENTIFICATION</scope>
</reference>
<dbReference type="Gene3D" id="2.60.40.10">
    <property type="entry name" value="Immunoglobulins"/>
    <property type="match status" value="1"/>
</dbReference>
<organism evidence="1 2">
    <name type="scientific">Chrysemys picta bellii</name>
    <name type="common">Western painted turtle</name>
    <name type="synonym">Emys bellii</name>
    <dbReference type="NCBI Taxonomy" id="8478"/>
    <lineage>
        <taxon>Eukaryota</taxon>
        <taxon>Metazoa</taxon>
        <taxon>Chordata</taxon>
        <taxon>Craniata</taxon>
        <taxon>Vertebrata</taxon>
        <taxon>Euteleostomi</taxon>
        <taxon>Archelosauria</taxon>
        <taxon>Testudinata</taxon>
        <taxon>Testudines</taxon>
        <taxon>Cryptodira</taxon>
        <taxon>Durocryptodira</taxon>
        <taxon>Testudinoidea</taxon>
        <taxon>Emydidae</taxon>
        <taxon>Chrysemys</taxon>
    </lineage>
</organism>
<dbReference type="AlphaFoldDB" id="A0A8C3FCA8"/>
<dbReference type="SUPFAM" id="SSF48726">
    <property type="entry name" value="Immunoglobulin"/>
    <property type="match status" value="1"/>
</dbReference>
<dbReference type="Ensembl" id="ENSCPBT00000005217.1">
    <property type="protein sequence ID" value="ENSCPBP00000004273.1"/>
    <property type="gene ID" value="ENSCPBG00000003464.1"/>
</dbReference>
<name>A0A8C3FCA8_CHRPI</name>
<evidence type="ECO:0000313" key="2">
    <source>
        <dbReference type="Proteomes" id="UP000694380"/>
    </source>
</evidence>
<keyword evidence="2" id="KW-1185">Reference proteome</keyword>